<reference evidence="2" key="1">
    <citation type="submission" date="2022-08" db="EMBL/GenBank/DDBJ databases">
        <authorList>
            <consortium name="DOE Joint Genome Institute"/>
            <person name="Min B."/>
            <person name="Riley R."/>
            <person name="Sierra-Patev S."/>
            <person name="Naranjo-Ortiz M."/>
            <person name="Looney B."/>
            <person name="Konkel Z."/>
            <person name="Slot J.C."/>
            <person name="Sakamoto Y."/>
            <person name="Steenwyk J.L."/>
            <person name="Rokas A."/>
            <person name="Carro J."/>
            <person name="Camarero S."/>
            <person name="Ferreira P."/>
            <person name="Molpeceres G."/>
            <person name="Ruiz-Duenas F.J."/>
            <person name="Serrano A."/>
            <person name="Henrissat B."/>
            <person name="Drula E."/>
            <person name="Hughes K.W."/>
            <person name="Mata J.L."/>
            <person name="Ishikawa N.K."/>
            <person name="Vargas-Isla R."/>
            <person name="Ushijima S."/>
            <person name="Smith C.A."/>
            <person name="Ahrendt S."/>
            <person name="Andreopoulos W."/>
            <person name="He G."/>
            <person name="Labutti K."/>
            <person name="Lipzen A."/>
            <person name="Ng V."/>
            <person name="Sandor L."/>
            <person name="Barry K."/>
            <person name="Martinez A.T."/>
            <person name="Xiao Y."/>
            <person name="Gibbons J.G."/>
            <person name="Terashima K."/>
            <person name="Hibbett D.S."/>
            <person name="Grigoriev I.V."/>
        </authorList>
    </citation>
    <scope>NUCLEOTIDE SEQUENCE</scope>
    <source>
        <strain evidence="2">TFB10291</strain>
    </source>
</reference>
<proteinExistence type="predicted"/>
<dbReference type="PROSITE" id="PS51257">
    <property type="entry name" value="PROKAR_LIPOPROTEIN"/>
    <property type="match status" value="1"/>
</dbReference>
<name>A0AA38KRS5_9AGAR</name>
<protein>
    <submittedName>
        <fullName evidence="2">Uncharacterized protein</fullName>
    </submittedName>
</protein>
<feature type="chain" id="PRO_5041225690" evidence="1">
    <location>
        <begin position="24"/>
        <end position="125"/>
    </location>
</feature>
<organism evidence="2 3">
    <name type="scientific">Lentinula aff. detonsa</name>
    <dbReference type="NCBI Taxonomy" id="2804958"/>
    <lineage>
        <taxon>Eukaryota</taxon>
        <taxon>Fungi</taxon>
        <taxon>Dikarya</taxon>
        <taxon>Basidiomycota</taxon>
        <taxon>Agaricomycotina</taxon>
        <taxon>Agaricomycetes</taxon>
        <taxon>Agaricomycetidae</taxon>
        <taxon>Agaricales</taxon>
        <taxon>Marasmiineae</taxon>
        <taxon>Omphalotaceae</taxon>
        <taxon>Lentinula</taxon>
    </lineage>
</organism>
<sequence length="125" mass="14385">MKFFTFTFSNVFISACLVAVTTAFVRATKAEFPPSTLSSVTCLNTDWKHGARVELGRASESLNIEVWTRYGYVLSSEGDIELGKEQMRYVKAVSEKGEGRRNRHRLIRRHEEEIFRMMARCTINN</sequence>
<evidence type="ECO:0000256" key="1">
    <source>
        <dbReference type="SAM" id="SignalP"/>
    </source>
</evidence>
<feature type="signal peptide" evidence="1">
    <location>
        <begin position="1"/>
        <end position="23"/>
    </location>
</feature>
<gene>
    <name evidence="2" type="ORF">GGU10DRAFT_331829</name>
</gene>
<evidence type="ECO:0000313" key="2">
    <source>
        <dbReference type="EMBL" id="KAJ3787110.1"/>
    </source>
</evidence>
<dbReference type="EMBL" id="MU793299">
    <property type="protein sequence ID" value="KAJ3787110.1"/>
    <property type="molecule type" value="Genomic_DNA"/>
</dbReference>
<dbReference type="Proteomes" id="UP001163798">
    <property type="component" value="Unassembled WGS sequence"/>
</dbReference>
<keyword evidence="3" id="KW-1185">Reference proteome</keyword>
<evidence type="ECO:0000313" key="3">
    <source>
        <dbReference type="Proteomes" id="UP001163798"/>
    </source>
</evidence>
<dbReference type="AlphaFoldDB" id="A0AA38KRS5"/>
<keyword evidence="1" id="KW-0732">Signal</keyword>
<accession>A0AA38KRS5</accession>
<comment type="caution">
    <text evidence="2">The sequence shown here is derived from an EMBL/GenBank/DDBJ whole genome shotgun (WGS) entry which is preliminary data.</text>
</comment>